<comment type="caution">
    <text evidence="2">The sequence shown here is derived from an EMBL/GenBank/DDBJ whole genome shotgun (WGS) entry which is preliminary data.</text>
</comment>
<evidence type="ECO:0000313" key="3">
    <source>
        <dbReference type="Proteomes" id="UP000327157"/>
    </source>
</evidence>
<gene>
    <name evidence="2" type="ORF">D8674_019110</name>
</gene>
<dbReference type="AlphaFoldDB" id="A0A5N5G746"/>
<dbReference type="Proteomes" id="UP000327157">
    <property type="component" value="Chromosome 17"/>
</dbReference>
<reference evidence="2 3" key="1">
    <citation type="submission" date="2019-09" db="EMBL/GenBank/DDBJ databases">
        <authorList>
            <person name="Ou C."/>
        </authorList>
    </citation>
    <scope>NUCLEOTIDE SEQUENCE [LARGE SCALE GENOMIC DNA]</scope>
    <source>
        <strain evidence="2">S2</strain>
        <tissue evidence="2">Leaf</tissue>
    </source>
</reference>
<name>A0A5N5G746_9ROSA</name>
<reference evidence="3" key="2">
    <citation type="submission" date="2019-10" db="EMBL/GenBank/DDBJ databases">
        <title>A de novo genome assembly of a pear dwarfing rootstock.</title>
        <authorList>
            <person name="Wang F."/>
            <person name="Wang J."/>
            <person name="Li S."/>
            <person name="Zhang Y."/>
            <person name="Fang M."/>
            <person name="Ma L."/>
            <person name="Zhao Y."/>
            <person name="Jiang S."/>
        </authorList>
    </citation>
    <scope>NUCLEOTIDE SEQUENCE [LARGE SCALE GENOMIC DNA]</scope>
</reference>
<feature type="region of interest" description="Disordered" evidence="1">
    <location>
        <begin position="1"/>
        <end position="55"/>
    </location>
</feature>
<reference evidence="2 3" key="3">
    <citation type="submission" date="2019-11" db="EMBL/GenBank/DDBJ databases">
        <title>A de novo genome assembly of a pear dwarfing rootstock.</title>
        <authorList>
            <person name="Wang F."/>
            <person name="Wang J."/>
            <person name="Li S."/>
            <person name="Zhang Y."/>
            <person name="Fang M."/>
            <person name="Ma L."/>
            <person name="Zhao Y."/>
            <person name="Jiang S."/>
        </authorList>
    </citation>
    <scope>NUCLEOTIDE SEQUENCE [LARGE SCALE GENOMIC DNA]</scope>
    <source>
        <strain evidence="2">S2</strain>
        <tissue evidence="2">Leaf</tissue>
    </source>
</reference>
<evidence type="ECO:0000313" key="2">
    <source>
        <dbReference type="EMBL" id="KAB2611078.1"/>
    </source>
</evidence>
<feature type="compositionally biased region" description="Basic and acidic residues" evidence="1">
    <location>
        <begin position="20"/>
        <end position="41"/>
    </location>
</feature>
<dbReference type="EMBL" id="SMOL01000487">
    <property type="protein sequence ID" value="KAB2611078.1"/>
    <property type="molecule type" value="Genomic_DNA"/>
</dbReference>
<organism evidence="2 3">
    <name type="scientific">Pyrus ussuriensis x Pyrus communis</name>
    <dbReference type="NCBI Taxonomy" id="2448454"/>
    <lineage>
        <taxon>Eukaryota</taxon>
        <taxon>Viridiplantae</taxon>
        <taxon>Streptophyta</taxon>
        <taxon>Embryophyta</taxon>
        <taxon>Tracheophyta</taxon>
        <taxon>Spermatophyta</taxon>
        <taxon>Magnoliopsida</taxon>
        <taxon>eudicotyledons</taxon>
        <taxon>Gunneridae</taxon>
        <taxon>Pentapetalae</taxon>
        <taxon>rosids</taxon>
        <taxon>fabids</taxon>
        <taxon>Rosales</taxon>
        <taxon>Rosaceae</taxon>
        <taxon>Amygdaloideae</taxon>
        <taxon>Maleae</taxon>
        <taxon>Pyrus</taxon>
    </lineage>
</organism>
<evidence type="ECO:0000256" key="1">
    <source>
        <dbReference type="SAM" id="MobiDB-lite"/>
    </source>
</evidence>
<feature type="compositionally biased region" description="Gly residues" evidence="1">
    <location>
        <begin position="1"/>
        <end position="10"/>
    </location>
</feature>
<protein>
    <submittedName>
        <fullName evidence="2">Uncharacterized protein</fullName>
    </submittedName>
</protein>
<accession>A0A5N5G746</accession>
<proteinExistence type="predicted"/>
<keyword evidence="3" id="KW-1185">Reference proteome</keyword>
<sequence>MSPVGLGDGVEFGDLEGEEVEGRDAGVKVKVEDAADEGNKIDDDEEEGVEGAAVAPSFVLLGERRGRLGSYGGGPTTSRPG</sequence>